<comment type="caution">
    <text evidence="2">The sequence shown here is derived from an EMBL/GenBank/DDBJ whole genome shotgun (WGS) entry which is preliminary data.</text>
</comment>
<dbReference type="InterPro" id="IPR029063">
    <property type="entry name" value="SAM-dependent_MTases_sf"/>
</dbReference>
<gene>
    <name evidence="2" type="ORF">COV06_04250</name>
</gene>
<dbReference type="CDD" id="cd02440">
    <property type="entry name" value="AdoMet_MTases"/>
    <property type="match status" value="1"/>
</dbReference>
<dbReference type="Pfam" id="PF08241">
    <property type="entry name" value="Methyltransf_11"/>
    <property type="match status" value="1"/>
</dbReference>
<dbReference type="SUPFAM" id="SSF53335">
    <property type="entry name" value="S-adenosyl-L-methionine-dependent methyltransferases"/>
    <property type="match status" value="1"/>
</dbReference>
<feature type="domain" description="Methyltransferase type 11" evidence="1">
    <location>
        <begin position="40"/>
        <end position="130"/>
    </location>
</feature>
<dbReference type="AlphaFoldDB" id="A0A2H0RLG0"/>
<evidence type="ECO:0000259" key="1">
    <source>
        <dbReference type="Pfam" id="PF08241"/>
    </source>
</evidence>
<dbReference type="Proteomes" id="UP000230084">
    <property type="component" value="Unassembled WGS sequence"/>
</dbReference>
<proteinExistence type="predicted"/>
<evidence type="ECO:0000313" key="3">
    <source>
        <dbReference type="Proteomes" id="UP000230084"/>
    </source>
</evidence>
<organism evidence="2 3">
    <name type="scientific">Candidatus Uhrbacteria bacterium CG10_big_fil_rev_8_21_14_0_10_50_16</name>
    <dbReference type="NCBI Taxonomy" id="1975039"/>
    <lineage>
        <taxon>Bacteria</taxon>
        <taxon>Candidatus Uhriibacteriota</taxon>
    </lineage>
</organism>
<sequence>MQGAMQQRFYSPMTVARAGNIRSGHTVVDFLAGHQGTMTFPAASLAGSRGIVYAVDLRPTALQAIKGRCELGHAGNIEVVHGHLERVGGVPLTDQIADTVFLVDALSLLENRLEVVREAIRLLKSGGILMVVDWHPFGDARQGPDVGRRLSEQEARSLCLVNALQYEGTFDAGDYHYGFTCRRI</sequence>
<protein>
    <recommendedName>
        <fullName evidence="1">Methyltransferase type 11 domain-containing protein</fullName>
    </recommendedName>
</protein>
<dbReference type="EMBL" id="PCYM01000010">
    <property type="protein sequence ID" value="PIR47266.1"/>
    <property type="molecule type" value="Genomic_DNA"/>
</dbReference>
<evidence type="ECO:0000313" key="2">
    <source>
        <dbReference type="EMBL" id="PIR47266.1"/>
    </source>
</evidence>
<accession>A0A2H0RLG0</accession>
<dbReference type="InterPro" id="IPR013216">
    <property type="entry name" value="Methyltransf_11"/>
</dbReference>
<dbReference type="Gene3D" id="3.40.50.150">
    <property type="entry name" value="Vaccinia Virus protein VP39"/>
    <property type="match status" value="1"/>
</dbReference>
<reference evidence="2 3" key="1">
    <citation type="submission" date="2017-09" db="EMBL/GenBank/DDBJ databases">
        <title>Depth-based differentiation of microbial function through sediment-hosted aquifers and enrichment of novel symbionts in the deep terrestrial subsurface.</title>
        <authorList>
            <person name="Probst A.J."/>
            <person name="Ladd B."/>
            <person name="Jarett J.K."/>
            <person name="Geller-Mcgrath D.E."/>
            <person name="Sieber C.M."/>
            <person name="Emerson J.B."/>
            <person name="Anantharaman K."/>
            <person name="Thomas B.C."/>
            <person name="Malmstrom R."/>
            <person name="Stieglmeier M."/>
            <person name="Klingl A."/>
            <person name="Woyke T."/>
            <person name="Ryan C.M."/>
            <person name="Banfield J.F."/>
        </authorList>
    </citation>
    <scope>NUCLEOTIDE SEQUENCE [LARGE SCALE GENOMIC DNA]</scope>
    <source>
        <strain evidence="2">CG10_big_fil_rev_8_21_14_0_10_50_16</strain>
    </source>
</reference>
<name>A0A2H0RLG0_9BACT</name>